<keyword evidence="2" id="KW-0732">Signal</keyword>
<organism evidence="3 4">
    <name type="scientific">Taibaiella chishuiensis</name>
    <dbReference type="NCBI Taxonomy" id="1434707"/>
    <lineage>
        <taxon>Bacteria</taxon>
        <taxon>Pseudomonadati</taxon>
        <taxon>Bacteroidota</taxon>
        <taxon>Chitinophagia</taxon>
        <taxon>Chitinophagales</taxon>
        <taxon>Chitinophagaceae</taxon>
        <taxon>Taibaiella</taxon>
    </lineage>
</organism>
<feature type="compositionally biased region" description="Basic and acidic residues" evidence="1">
    <location>
        <begin position="55"/>
        <end position="85"/>
    </location>
</feature>
<accession>A0A2P8D4Q3</accession>
<proteinExistence type="predicted"/>
<evidence type="ECO:0000256" key="2">
    <source>
        <dbReference type="SAM" id="SignalP"/>
    </source>
</evidence>
<evidence type="ECO:0000313" key="3">
    <source>
        <dbReference type="EMBL" id="PSK92201.1"/>
    </source>
</evidence>
<feature type="signal peptide" evidence="2">
    <location>
        <begin position="1"/>
        <end position="21"/>
    </location>
</feature>
<gene>
    <name evidence="3" type="ORF">B0I18_104299</name>
</gene>
<keyword evidence="4" id="KW-1185">Reference proteome</keyword>
<name>A0A2P8D4Q3_9BACT</name>
<protein>
    <submittedName>
        <fullName evidence="3">Uncharacterized protein</fullName>
    </submittedName>
</protein>
<feature type="region of interest" description="Disordered" evidence="1">
    <location>
        <begin position="23"/>
        <end position="92"/>
    </location>
</feature>
<feature type="chain" id="PRO_5015151740" evidence="2">
    <location>
        <begin position="22"/>
        <end position="92"/>
    </location>
</feature>
<feature type="compositionally biased region" description="Low complexity" evidence="1">
    <location>
        <begin position="24"/>
        <end position="38"/>
    </location>
</feature>
<dbReference type="AlphaFoldDB" id="A0A2P8D4Q3"/>
<dbReference type="Proteomes" id="UP000240572">
    <property type="component" value="Unassembled WGS sequence"/>
</dbReference>
<dbReference type="RefSeq" id="WP_106523263.1">
    <property type="nucleotide sequence ID" value="NZ_PYGD01000004.1"/>
</dbReference>
<comment type="caution">
    <text evidence="3">The sequence shown here is derived from an EMBL/GenBank/DDBJ whole genome shotgun (WGS) entry which is preliminary data.</text>
</comment>
<reference evidence="3 4" key="1">
    <citation type="submission" date="2018-03" db="EMBL/GenBank/DDBJ databases">
        <title>Genomic Encyclopedia of Type Strains, Phase III (KMG-III): the genomes of soil and plant-associated and newly described type strains.</title>
        <authorList>
            <person name="Whitman W."/>
        </authorList>
    </citation>
    <scope>NUCLEOTIDE SEQUENCE [LARGE SCALE GENOMIC DNA]</scope>
    <source>
        <strain evidence="3 4">CGMCC 1.12700</strain>
    </source>
</reference>
<sequence length="92" mass="9692">MKKLSTVLLALMMAVSGVTFAQNTGAAKAKPAKTTQAAPKEKAPEAKPATAAGPLKKDGTPDKRYKENKHVKSDGTPDKRYKENKATAAPAK</sequence>
<dbReference type="EMBL" id="PYGD01000004">
    <property type="protein sequence ID" value="PSK92201.1"/>
    <property type="molecule type" value="Genomic_DNA"/>
</dbReference>
<evidence type="ECO:0000313" key="4">
    <source>
        <dbReference type="Proteomes" id="UP000240572"/>
    </source>
</evidence>
<dbReference type="OrthoDB" id="1264860at2"/>
<evidence type="ECO:0000256" key="1">
    <source>
        <dbReference type="SAM" id="MobiDB-lite"/>
    </source>
</evidence>